<feature type="transmembrane region" description="Helical" evidence="1">
    <location>
        <begin position="12"/>
        <end position="35"/>
    </location>
</feature>
<proteinExistence type="predicted"/>
<reference evidence="2" key="1">
    <citation type="journal article" date="2013" name="J. Plant Res.">
        <title>Effect of fungi and light on seed germination of three Opuntia species from semiarid lands of central Mexico.</title>
        <authorList>
            <person name="Delgado-Sanchez P."/>
            <person name="Jimenez-Bremont J.F."/>
            <person name="Guerrero-Gonzalez Mde L."/>
            <person name="Flores J."/>
        </authorList>
    </citation>
    <scope>NUCLEOTIDE SEQUENCE</scope>
    <source>
        <tissue evidence="2">Cladode</tissue>
    </source>
</reference>
<evidence type="ECO:0000313" key="2">
    <source>
        <dbReference type="EMBL" id="MBA4661236.1"/>
    </source>
</evidence>
<organism evidence="2">
    <name type="scientific">Opuntia streptacantha</name>
    <name type="common">Prickly pear cactus</name>
    <name type="synonym">Opuntia cardona</name>
    <dbReference type="NCBI Taxonomy" id="393608"/>
    <lineage>
        <taxon>Eukaryota</taxon>
        <taxon>Viridiplantae</taxon>
        <taxon>Streptophyta</taxon>
        <taxon>Embryophyta</taxon>
        <taxon>Tracheophyta</taxon>
        <taxon>Spermatophyta</taxon>
        <taxon>Magnoliopsida</taxon>
        <taxon>eudicotyledons</taxon>
        <taxon>Gunneridae</taxon>
        <taxon>Pentapetalae</taxon>
        <taxon>Caryophyllales</taxon>
        <taxon>Cactineae</taxon>
        <taxon>Cactaceae</taxon>
        <taxon>Opuntioideae</taxon>
        <taxon>Opuntia</taxon>
    </lineage>
</organism>
<feature type="transmembrane region" description="Helical" evidence="1">
    <location>
        <begin position="42"/>
        <end position="62"/>
    </location>
</feature>
<sequence length="99" mass="11414">MKFGVRDSFLGHLITLFLFIPCCPWGLVAQVLLIFGSSTPTWHLLWSMMCISYAFVCLRLLFGDNVFVGILGTSLSVPPTVFLYWWVLSFWEVFYSLYS</sequence>
<protein>
    <submittedName>
        <fullName evidence="2">Uncharacterized protein</fullName>
    </submittedName>
</protein>
<name>A0A7C9A8Q6_OPUST</name>
<accession>A0A7C9A8Q6</accession>
<keyword evidence="1" id="KW-0472">Membrane</keyword>
<dbReference type="EMBL" id="GISG01211305">
    <property type="protein sequence ID" value="MBA4661237.1"/>
    <property type="molecule type" value="Transcribed_RNA"/>
</dbReference>
<reference evidence="2" key="2">
    <citation type="submission" date="2020-07" db="EMBL/GenBank/DDBJ databases">
        <authorList>
            <person name="Vera ALvarez R."/>
            <person name="Arias-Moreno D.M."/>
            <person name="Jimenez-Jacinto V."/>
            <person name="Jimenez-Bremont J.F."/>
            <person name="Swaminathan K."/>
            <person name="Moose S.P."/>
            <person name="Guerrero-Gonzalez M.L."/>
            <person name="Marino-Ramirez L."/>
            <person name="Landsman D."/>
            <person name="Rodriguez-Kessler M."/>
            <person name="Delgado-Sanchez P."/>
        </authorList>
    </citation>
    <scope>NUCLEOTIDE SEQUENCE</scope>
    <source>
        <tissue evidence="2">Cladode</tissue>
    </source>
</reference>
<keyword evidence="1" id="KW-1133">Transmembrane helix</keyword>
<evidence type="ECO:0000256" key="1">
    <source>
        <dbReference type="SAM" id="Phobius"/>
    </source>
</evidence>
<dbReference type="EMBL" id="GISG01211304">
    <property type="protein sequence ID" value="MBA4661236.1"/>
    <property type="molecule type" value="Transcribed_RNA"/>
</dbReference>
<keyword evidence="1" id="KW-0812">Transmembrane</keyword>
<dbReference type="AlphaFoldDB" id="A0A7C9A8Q6"/>